<dbReference type="Proteomes" id="UP000308760">
    <property type="component" value="Unassembled WGS sequence"/>
</dbReference>
<keyword evidence="4" id="KW-1185">Reference proteome</keyword>
<feature type="compositionally biased region" description="Polar residues" evidence="1">
    <location>
        <begin position="1"/>
        <end position="15"/>
    </location>
</feature>
<comment type="caution">
    <text evidence="3">The sequence shown here is derived from an EMBL/GenBank/DDBJ whole genome shotgun (WGS) entry which is preliminary data.</text>
</comment>
<dbReference type="AlphaFoldDB" id="A0A4S8Q2L1"/>
<name>A0A4S8Q2L1_9ACTN</name>
<organism evidence="3 4">
    <name type="scientific">Glycomyces buryatensis</name>
    <dbReference type="NCBI Taxonomy" id="2570927"/>
    <lineage>
        <taxon>Bacteria</taxon>
        <taxon>Bacillati</taxon>
        <taxon>Actinomycetota</taxon>
        <taxon>Actinomycetes</taxon>
        <taxon>Glycomycetales</taxon>
        <taxon>Glycomycetaceae</taxon>
        <taxon>Glycomyces</taxon>
    </lineage>
</organism>
<gene>
    <name evidence="3" type="ORF">FAB82_24325</name>
</gene>
<evidence type="ECO:0000313" key="3">
    <source>
        <dbReference type="EMBL" id="THV34384.1"/>
    </source>
</evidence>
<dbReference type="OrthoDB" id="5190914at2"/>
<evidence type="ECO:0000256" key="2">
    <source>
        <dbReference type="SAM" id="Phobius"/>
    </source>
</evidence>
<evidence type="ECO:0000313" key="4">
    <source>
        <dbReference type="Proteomes" id="UP000308760"/>
    </source>
</evidence>
<protein>
    <submittedName>
        <fullName evidence="3">Uncharacterized protein</fullName>
    </submittedName>
</protein>
<feature type="transmembrane region" description="Helical" evidence="2">
    <location>
        <begin position="184"/>
        <end position="204"/>
    </location>
</feature>
<accession>A0A4S8Q2L1</accession>
<keyword evidence="2" id="KW-0812">Transmembrane</keyword>
<keyword evidence="2" id="KW-0472">Membrane</keyword>
<keyword evidence="2" id="KW-1133">Transmembrane helix</keyword>
<feature type="transmembrane region" description="Helical" evidence="2">
    <location>
        <begin position="150"/>
        <end position="172"/>
    </location>
</feature>
<proteinExistence type="predicted"/>
<evidence type="ECO:0000256" key="1">
    <source>
        <dbReference type="SAM" id="MobiDB-lite"/>
    </source>
</evidence>
<reference evidence="3 4" key="2">
    <citation type="submission" date="2019-05" db="EMBL/GenBank/DDBJ databases">
        <title>Glycomyces buryatensis sp. nov.</title>
        <authorList>
            <person name="Nikitina E."/>
        </authorList>
    </citation>
    <scope>NUCLEOTIDE SEQUENCE [LARGE SCALE GENOMIC DNA]</scope>
    <source>
        <strain evidence="3 4">18</strain>
    </source>
</reference>
<dbReference type="RefSeq" id="WP_136537162.1">
    <property type="nucleotide sequence ID" value="NZ_STGY01000080.1"/>
</dbReference>
<feature type="region of interest" description="Disordered" evidence="1">
    <location>
        <begin position="1"/>
        <end position="28"/>
    </location>
</feature>
<reference evidence="4" key="1">
    <citation type="submission" date="2019-04" db="EMBL/GenBank/DDBJ databases">
        <title>Nocardioides xinjiangensis sp. nov.</title>
        <authorList>
            <person name="Liu S."/>
        </authorList>
    </citation>
    <scope>NUCLEOTIDE SEQUENCE [LARGE SCALE GENOMIC DNA]</scope>
    <source>
        <strain evidence="4">18</strain>
    </source>
</reference>
<sequence>MYQTTTGSASPSTVTAHPESRFHVSTEPPHLTSGYGLLEVTLHDGARRWTAPHRYPGQVGPVSSPEYPLPGIPLLLIDSRPVLQGTGKAWVQLPPGEYRCSVQAGGFAGWWPLTIEAGEAIDLQARPSPTGELQLAPGRFAGKIRYLRPLASFGGLALGLMFLLLCSFVLLIKWGLPEVRLGTLATAILYGASAAAAITLWLFMTGKHVHTMQRSAQHHEQLRRRSDEPLYGGVLDVYELPPTASVVPEPGPYRSGIVLDLAWETVWQRIDTEVEIDWEAMQRDGEPGPVDRRPWIGDPTVLIDDVEIAVTWGRWWIPLPTGEHLVDVAIPHQDERAQSEDDDDHYTTWTDTVATEPDHLTHLQLDGLVVQYYLDEDEPVLQLSEFDADTDTIRVDGEVGPFRAPRRETVPVDGQTDPSYCHSILDMTE</sequence>
<dbReference type="EMBL" id="STGY01000080">
    <property type="protein sequence ID" value="THV34384.1"/>
    <property type="molecule type" value="Genomic_DNA"/>
</dbReference>